<gene>
    <name evidence="2" type="ORF">FSCOSCO3_A027427</name>
</gene>
<protein>
    <submittedName>
        <fullName evidence="2">Uncharacterized protein</fullName>
    </submittedName>
</protein>
<dbReference type="EMBL" id="CAWUFR010000145">
    <property type="protein sequence ID" value="CAK6969946.1"/>
    <property type="molecule type" value="Genomic_DNA"/>
</dbReference>
<comment type="caution">
    <text evidence="2">The sequence shown here is derived from an EMBL/GenBank/DDBJ whole genome shotgun (WGS) entry which is preliminary data.</text>
</comment>
<sequence>MQPHTFLVNQPAEMSNRSCIAHILKCQMILLTSGHELRPQAGTVSERLSADQSQLNMAATS</sequence>
<accession>A0AAV1PI88</accession>
<name>A0AAV1PI88_SCOSC</name>
<feature type="region of interest" description="Disordered" evidence="1">
    <location>
        <begin position="42"/>
        <end position="61"/>
    </location>
</feature>
<evidence type="ECO:0000256" key="1">
    <source>
        <dbReference type="SAM" id="MobiDB-lite"/>
    </source>
</evidence>
<proteinExistence type="predicted"/>
<evidence type="ECO:0000313" key="2">
    <source>
        <dbReference type="EMBL" id="CAK6969946.1"/>
    </source>
</evidence>
<dbReference type="AlphaFoldDB" id="A0AAV1PI88"/>
<dbReference type="Proteomes" id="UP001314229">
    <property type="component" value="Unassembled WGS sequence"/>
</dbReference>
<keyword evidence="3" id="KW-1185">Reference proteome</keyword>
<reference evidence="2 3" key="1">
    <citation type="submission" date="2024-01" db="EMBL/GenBank/DDBJ databases">
        <authorList>
            <person name="Alioto T."/>
            <person name="Alioto T."/>
            <person name="Gomez Garrido J."/>
        </authorList>
    </citation>
    <scope>NUCLEOTIDE SEQUENCE [LARGE SCALE GENOMIC DNA]</scope>
</reference>
<evidence type="ECO:0000313" key="3">
    <source>
        <dbReference type="Proteomes" id="UP001314229"/>
    </source>
</evidence>
<feature type="compositionally biased region" description="Polar residues" evidence="1">
    <location>
        <begin position="50"/>
        <end position="61"/>
    </location>
</feature>
<organism evidence="2 3">
    <name type="scientific">Scomber scombrus</name>
    <name type="common">Atlantic mackerel</name>
    <name type="synonym">Scomber vernalis</name>
    <dbReference type="NCBI Taxonomy" id="13677"/>
    <lineage>
        <taxon>Eukaryota</taxon>
        <taxon>Metazoa</taxon>
        <taxon>Chordata</taxon>
        <taxon>Craniata</taxon>
        <taxon>Vertebrata</taxon>
        <taxon>Euteleostomi</taxon>
        <taxon>Actinopterygii</taxon>
        <taxon>Neopterygii</taxon>
        <taxon>Teleostei</taxon>
        <taxon>Neoteleostei</taxon>
        <taxon>Acanthomorphata</taxon>
        <taxon>Pelagiaria</taxon>
        <taxon>Scombriformes</taxon>
        <taxon>Scombridae</taxon>
        <taxon>Scomber</taxon>
    </lineage>
</organism>